<dbReference type="EMBL" id="MW030554">
    <property type="protein sequence ID" value="QPI16313.1"/>
    <property type="molecule type" value="Genomic_DNA"/>
</dbReference>
<gene>
    <name evidence="1" type="ORF">NIOZUU157_00201</name>
</gene>
<sequence>MANSTTTSTTGYVDEAKQNKILDDAQNLYDTGQLGNVAGFTQAQLDAQKAGIAAGNVQTGLEGQLAGMAGKTDLSGMRQGAQNQALQALGLNSAAAGRMGGLGGSRQFINQQSIANDLAGKFGQIDQQQQQMDVAGLQAALTAQGTGAGQMAQIGQAQQQQQQNVNDAGYTGLTQLGEMFSNIASKKTSSSADTGGK</sequence>
<organism evidence="1">
    <name type="scientific">Virus NIOZ-UU157</name>
    <dbReference type="NCBI Taxonomy" id="2763269"/>
    <lineage>
        <taxon>Viruses</taxon>
    </lineage>
</organism>
<protein>
    <submittedName>
        <fullName evidence="1">Uncharacterized protein</fullName>
    </submittedName>
</protein>
<proteinExistence type="predicted"/>
<accession>A0A7S9SU52</accession>
<name>A0A7S9SU52_9VIRU</name>
<reference evidence="1" key="1">
    <citation type="submission" date="2020-08" db="EMBL/GenBank/DDBJ databases">
        <title>Bridging the membrane lipid divide: bacteria of the FCB group superphylum have the potential to synthesize archaeal ether lipids.</title>
        <authorList>
            <person name="Villanueva L."/>
            <person name="von Meijenfeldt F.A.B."/>
            <person name="Westbye A.B."/>
            <person name="Yadav S."/>
            <person name="Hopmans E.C."/>
            <person name="Dutilh B.E."/>
            <person name="Sinninghe Damste J.S."/>
        </authorList>
    </citation>
    <scope>NUCLEOTIDE SEQUENCE</scope>
    <source>
        <strain evidence="1">NIOZ-UU157</strain>
    </source>
</reference>
<evidence type="ECO:0000313" key="1">
    <source>
        <dbReference type="EMBL" id="QPI16313.1"/>
    </source>
</evidence>